<feature type="compositionally biased region" description="Basic residues" evidence="2">
    <location>
        <begin position="10"/>
        <end position="31"/>
    </location>
</feature>
<dbReference type="InterPro" id="IPR050922">
    <property type="entry name" value="LytR/CpsA/Psr_CW_biosynth"/>
</dbReference>
<dbReference type="Proteomes" id="UP000736583">
    <property type="component" value="Unassembled WGS sequence"/>
</dbReference>
<keyword evidence="3" id="KW-1133">Transmembrane helix</keyword>
<comment type="similarity">
    <text evidence="1">Belongs to the LytR/CpsA/Psr (LCP) family.</text>
</comment>
<protein>
    <submittedName>
        <fullName evidence="5">LCP family protein</fullName>
    </submittedName>
</protein>
<dbReference type="EMBL" id="JAHLQL010000004">
    <property type="protein sequence ID" value="MBU5592508.1"/>
    <property type="molecule type" value="Genomic_DNA"/>
</dbReference>
<evidence type="ECO:0000313" key="5">
    <source>
        <dbReference type="EMBL" id="MBU5592508.1"/>
    </source>
</evidence>
<dbReference type="Pfam" id="PF03816">
    <property type="entry name" value="LytR_cpsA_psr"/>
    <property type="match status" value="1"/>
</dbReference>
<dbReference type="InterPro" id="IPR004474">
    <property type="entry name" value="LytR_CpsA_psr"/>
</dbReference>
<evidence type="ECO:0000259" key="4">
    <source>
        <dbReference type="Pfam" id="PF03816"/>
    </source>
</evidence>
<dbReference type="PANTHER" id="PTHR33392">
    <property type="entry name" value="POLYISOPRENYL-TEICHOIC ACID--PEPTIDOGLYCAN TEICHOIC ACID TRANSFERASE TAGU"/>
    <property type="match status" value="1"/>
</dbReference>
<keyword evidence="6" id="KW-1185">Reference proteome</keyword>
<evidence type="ECO:0000256" key="3">
    <source>
        <dbReference type="SAM" id="Phobius"/>
    </source>
</evidence>
<feature type="transmembrane region" description="Helical" evidence="3">
    <location>
        <begin position="36"/>
        <end position="57"/>
    </location>
</feature>
<proteinExistence type="inferred from homology"/>
<evidence type="ECO:0000256" key="1">
    <source>
        <dbReference type="ARBA" id="ARBA00006068"/>
    </source>
</evidence>
<dbReference type="NCBIfam" id="TIGR00350">
    <property type="entry name" value="lytR_cpsA_psr"/>
    <property type="match status" value="1"/>
</dbReference>
<comment type="caution">
    <text evidence="5">The sequence shown here is derived from an EMBL/GenBank/DDBJ whole genome shotgun (WGS) entry which is preliminary data.</text>
</comment>
<feature type="domain" description="Cell envelope-related transcriptional attenuator" evidence="4">
    <location>
        <begin position="112"/>
        <end position="269"/>
    </location>
</feature>
<evidence type="ECO:0000256" key="2">
    <source>
        <dbReference type="SAM" id="MobiDB-lite"/>
    </source>
</evidence>
<organism evidence="5 6">
    <name type="scientific">Clostridium simiarum</name>
    <dbReference type="NCBI Taxonomy" id="2841506"/>
    <lineage>
        <taxon>Bacteria</taxon>
        <taxon>Bacillati</taxon>
        <taxon>Bacillota</taxon>
        <taxon>Clostridia</taxon>
        <taxon>Eubacteriales</taxon>
        <taxon>Clostridiaceae</taxon>
        <taxon>Clostridium</taxon>
    </lineage>
</organism>
<reference evidence="5 6" key="1">
    <citation type="submission" date="2021-06" db="EMBL/GenBank/DDBJ databases">
        <authorList>
            <person name="Sun Q."/>
            <person name="Li D."/>
        </authorList>
    </citation>
    <scope>NUCLEOTIDE SEQUENCE [LARGE SCALE GENOMIC DNA]</scope>
    <source>
        <strain evidence="5 6">MSJ-4</strain>
    </source>
</reference>
<accession>A0ABS6F4H2</accession>
<gene>
    <name evidence="5" type="ORF">KQI89_12155</name>
</gene>
<sequence length="360" mass="40663">MEKYHDKNNKPVKNRSTKGKPRKSKKPKKRSKASKIILTSLLLVFLFILGVSFFYIFNILNGIKGQKISDNHDDLGINKELVQQLQESGKNKNITNIALFGTDERDSSEKGRSDAVMVLTIDTEHNKLKLSSLMRDSYVDIDGHGKDKLNHAYAFGGPQLAIKTINKNFNLNITDYATVNFYHLQDIIDVIGGIEIDVKKEEIEEVNKMMNELAFLGKYKPPFIKNPGLQTLNGKQALAYTRTRNLGNGDFDRAGRQRTVLNALFNKVTSAGVTKYPAIINSVLPMVETSLSKAEILKIGTDVLTSGLKDLEQERFPVDGYFKDGGQTINGVWYLVYDIKQTSKQMYDYIFNDIKPQPKK</sequence>
<keyword evidence="3" id="KW-0812">Transmembrane</keyword>
<dbReference type="PANTHER" id="PTHR33392:SF6">
    <property type="entry name" value="POLYISOPRENYL-TEICHOIC ACID--PEPTIDOGLYCAN TEICHOIC ACID TRANSFERASE TAGU"/>
    <property type="match status" value="1"/>
</dbReference>
<name>A0ABS6F4H2_9CLOT</name>
<feature type="region of interest" description="Disordered" evidence="2">
    <location>
        <begin position="1"/>
        <end position="31"/>
    </location>
</feature>
<keyword evidence="3" id="KW-0472">Membrane</keyword>
<evidence type="ECO:0000313" key="6">
    <source>
        <dbReference type="Proteomes" id="UP000736583"/>
    </source>
</evidence>